<evidence type="ECO:0000256" key="1">
    <source>
        <dbReference type="ARBA" id="ARBA00009156"/>
    </source>
</evidence>
<dbReference type="PANTHER" id="PTHR43095:SF5">
    <property type="entry name" value="XYLULOSE KINASE"/>
    <property type="match status" value="1"/>
</dbReference>
<protein>
    <submittedName>
        <fullName evidence="6">Carbohydrate kinase</fullName>
    </submittedName>
</protein>
<evidence type="ECO:0000256" key="3">
    <source>
        <dbReference type="ARBA" id="ARBA00022777"/>
    </source>
</evidence>
<reference evidence="6" key="1">
    <citation type="submission" date="2016-07" db="EMBL/GenBank/DDBJ databases">
        <title>Microvirga ossetica sp. nov. a new species of rhizobia isolated from root nodules of the legume species Vicia alpestris Steven originated from North Ossetia region in the Caucasus.</title>
        <authorList>
            <person name="Safronova V.I."/>
            <person name="Kuznetsova I.G."/>
            <person name="Sazanova A.L."/>
            <person name="Belimov A."/>
            <person name="Andronov E."/>
            <person name="Osledkin Y.S."/>
            <person name="Onishchuk O.P."/>
            <person name="Kurchak O.N."/>
            <person name="Shaposhnikov A.I."/>
            <person name="Willems A."/>
            <person name="Tikhonovich I.A."/>
        </authorList>
    </citation>
    <scope>NUCLEOTIDE SEQUENCE [LARGE SCALE GENOMIC DNA]</scope>
    <source>
        <strain evidence="6">V5/3M</strain>
        <plasmid evidence="6">unnamed3</plasmid>
    </source>
</reference>
<dbReference type="SUPFAM" id="SSF53067">
    <property type="entry name" value="Actin-like ATPase domain"/>
    <property type="match status" value="1"/>
</dbReference>
<dbReference type="AlphaFoldDB" id="A0A1B2EU10"/>
<evidence type="ECO:0000256" key="2">
    <source>
        <dbReference type="ARBA" id="ARBA00022679"/>
    </source>
</evidence>
<evidence type="ECO:0000313" key="6">
    <source>
        <dbReference type="EMBL" id="ANY83429.1"/>
    </source>
</evidence>
<keyword evidence="2" id="KW-0808">Transferase</keyword>
<evidence type="ECO:0000259" key="5">
    <source>
        <dbReference type="Pfam" id="PF21546"/>
    </source>
</evidence>
<geneLocation type="plasmid" evidence="6">
    <name>unnamed3</name>
</geneLocation>
<dbReference type="KEGG" id="moc:BB934_34690"/>
<keyword evidence="3 6" id="KW-0418">Kinase</keyword>
<keyword evidence="6" id="KW-0614">Plasmid</keyword>
<comment type="similarity">
    <text evidence="1">Belongs to the FGGY kinase family.</text>
</comment>
<dbReference type="InterPro" id="IPR043129">
    <property type="entry name" value="ATPase_NBD"/>
</dbReference>
<dbReference type="InterPro" id="IPR018484">
    <property type="entry name" value="FGGY_N"/>
</dbReference>
<feature type="domain" description="Carbohydrate kinase FGGY N-terminal" evidence="4">
    <location>
        <begin position="137"/>
        <end position="249"/>
    </location>
</feature>
<dbReference type="GO" id="GO:0016301">
    <property type="term" value="F:kinase activity"/>
    <property type="evidence" value="ECO:0007669"/>
    <property type="project" value="UniProtKB-KW"/>
</dbReference>
<sequence length="482" mass="52296">MRHEGSDPGRGKAVAVFDVGKTNVKLSMVSPEGSIVGTRSLPHATVDDPPWRRHDLVGTETWLLTTLAEFATRFELLAFVTSGHGSAGVLVREAELSSEAPALPMIDYEQALPEDIRAAYAPQAGGFFDRGSAVMLGATHQARQMFWIEAEAKSDFDKADWFLGVPQYWAWRLSGVAASEVTYLGAQSHLWNVPAAHWSEIVERRGWRRLMPPFHPAWDRLGRIRPELSRRYGLPPGLPILTGIHDSSANFYRYQTAGLSRMTVVSTGTWIVALSDHADLATLNETRGMTCNADVYGRPLGGALTMAGREFAAIAGDGAANAKSSARILQELIAQGTMAIPSFGQDDGLFPGSAGRGHIAGPLPRSDDERLTLAVLYAALVTNECLEALSSKDLVILDGTFLREPLYASLVGALRPECHTAFNLASSGVATGAALLATHGMSNKVPLVTLEKPEPFHCPALPDYAKEWRSRVISEQHRFQTT</sequence>
<dbReference type="Gene3D" id="3.30.420.40">
    <property type="match status" value="2"/>
</dbReference>
<dbReference type="Pfam" id="PF00370">
    <property type="entry name" value="FGGY_N"/>
    <property type="match status" value="1"/>
</dbReference>
<accession>A0A1B2EU10</accession>
<gene>
    <name evidence="6" type="ORF">BB934_34690</name>
</gene>
<dbReference type="EMBL" id="CP016618">
    <property type="protein sequence ID" value="ANY83429.1"/>
    <property type="molecule type" value="Genomic_DNA"/>
</dbReference>
<dbReference type="InterPro" id="IPR050406">
    <property type="entry name" value="FGGY_Carb_Kinase"/>
</dbReference>
<dbReference type="GO" id="GO:0005975">
    <property type="term" value="P:carbohydrate metabolic process"/>
    <property type="evidence" value="ECO:0007669"/>
    <property type="project" value="InterPro"/>
</dbReference>
<dbReference type="Pfam" id="PF21546">
    <property type="entry name" value="FGGY_C_2"/>
    <property type="match status" value="1"/>
</dbReference>
<dbReference type="InterPro" id="IPR049382">
    <property type="entry name" value="FGGY_C_2"/>
</dbReference>
<name>A0A1B2EU10_9HYPH</name>
<proteinExistence type="inferred from homology"/>
<organism evidence="6">
    <name type="scientific">Microvirga ossetica</name>
    <dbReference type="NCBI Taxonomy" id="1882682"/>
    <lineage>
        <taxon>Bacteria</taxon>
        <taxon>Pseudomonadati</taxon>
        <taxon>Pseudomonadota</taxon>
        <taxon>Alphaproteobacteria</taxon>
        <taxon>Hyphomicrobiales</taxon>
        <taxon>Methylobacteriaceae</taxon>
        <taxon>Microvirga</taxon>
    </lineage>
</organism>
<feature type="domain" description="Carbohydrate kinase FGGY C-terminal" evidence="5">
    <location>
        <begin position="261"/>
        <end position="439"/>
    </location>
</feature>
<evidence type="ECO:0000259" key="4">
    <source>
        <dbReference type="Pfam" id="PF00370"/>
    </source>
</evidence>
<dbReference type="CDD" id="cd07772">
    <property type="entry name" value="ASKHA_NBD_FGGY_NaCK-like"/>
    <property type="match status" value="1"/>
</dbReference>
<dbReference type="PANTHER" id="PTHR43095">
    <property type="entry name" value="SUGAR KINASE"/>
    <property type="match status" value="1"/>
</dbReference>